<proteinExistence type="predicted"/>
<dbReference type="Proteomes" id="UP000481153">
    <property type="component" value="Unassembled WGS sequence"/>
</dbReference>
<evidence type="ECO:0000313" key="3">
    <source>
        <dbReference type="Proteomes" id="UP000481153"/>
    </source>
</evidence>
<comment type="caution">
    <text evidence="2">The sequence shown here is derived from an EMBL/GenBank/DDBJ whole genome shotgun (WGS) entry which is preliminary data.</text>
</comment>
<dbReference type="EMBL" id="VJMJ01000174">
    <property type="protein sequence ID" value="KAF0728728.1"/>
    <property type="molecule type" value="Genomic_DNA"/>
</dbReference>
<organism evidence="2 3">
    <name type="scientific">Aphanomyces euteiches</name>
    <dbReference type="NCBI Taxonomy" id="100861"/>
    <lineage>
        <taxon>Eukaryota</taxon>
        <taxon>Sar</taxon>
        <taxon>Stramenopiles</taxon>
        <taxon>Oomycota</taxon>
        <taxon>Saprolegniomycetes</taxon>
        <taxon>Saprolegniales</taxon>
        <taxon>Verrucalvaceae</taxon>
        <taxon>Aphanomyces</taxon>
    </lineage>
</organism>
<evidence type="ECO:0000256" key="1">
    <source>
        <dbReference type="SAM" id="MobiDB-lite"/>
    </source>
</evidence>
<sequence length="81" mass="9163">MLTTILIQRPQKYKSLGLDTESQYLCLPVRTTLLFRPYVNRCTCALILGASAVPLQSLPARDEERPGIDERPTRCRADKSL</sequence>
<name>A0A6G0WN34_9STRA</name>
<reference evidence="2 3" key="1">
    <citation type="submission" date="2019-07" db="EMBL/GenBank/DDBJ databases">
        <title>Genomics analysis of Aphanomyces spp. identifies a new class of oomycete effector associated with host adaptation.</title>
        <authorList>
            <person name="Gaulin E."/>
        </authorList>
    </citation>
    <scope>NUCLEOTIDE SEQUENCE [LARGE SCALE GENOMIC DNA]</scope>
    <source>
        <strain evidence="2 3">ATCC 201684</strain>
    </source>
</reference>
<evidence type="ECO:0000313" key="2">
    <source>
        <dbReference type="EMBL" id="KAF0728728.1"/>
    </source>
</evidence>
<feature type="compositionally biased region" description="Basic and acidic residues" evidence="1">
    <location>
        <begin position="60"/>
        <end position="81"/>
    </location>
</feature>
<gene>
    <name evidence="2" type="ORF">Ae201684_013512</name>
</gene>
<keyword evidence="3" id="KW-1185">Reference proteome</keyword>
<accession>A0A6G0WN34</accession>
<dbReference type="AlphaFoldDB" id="A0A6G0WN34"/>
<protein>
    <submittedName>
        <fullName evidence="2">Uncharacterized protein</fullName>
    </submittedName>
</protein>
<feature type="region of interest" description="Disordered" evidence="1">
    <location>
        <begin position="59"/>
        <end position="81"/>
    </location>
</feature>